<dbReference type="Pfam" id="PF01494">
    <property type="entry name" value="FAD_binding_3"/>
    <property type="match status" value="1"/>
</dbReference>
<accession>A0ABQ0A8B2</accession>
<dbReference type="Gene3D" id="3.30.9.100">
    <property type="match status" value="1"/>
</dbReference>
<proteinExistence type="predicted"/>
<dbReference type="PANTHER" id="PTHR43747:SF1">
    <property type="entry name" value="SLR1998 PROTEIN"/>
    <property type="match status" value="1"/>
</dbReference>
<comment type="caution">
    <text evidence="2">The sequence shown here is derived from an EMBL/GenBank/DDBJ whole genome shotgun (WGS) entry which is preliminary data.</text>
</comment>
<name>A0ABQ0A8B2_9GAMM</name>
<dbReference type="InterPro" id="IPR002938">
    <property type="entry name" value="FAD-bd"/>
</dbReference>
<gene>
    <name evidence="2" type="ORF">NBRC116591_17050</name>
</gene>
<sequence>MTLSVHIIGGGPAGCATALALYQQAQRLDLSISINIVTDSDTAAFHIGETIPPAATESLTKLGISELLNEGHLSCPGSISVWGNKTPGYNDFLFTPVGQGYHLNRKLFNQQLVQCCQNLGIQLINDTKIKKVETKANKVTLTLQKKSEHTTLEEITTDFVVDATGIRGFVARALGVTRNEYDSVLSLCAFYNTPDTNNRPSHTLVSTSNVGWWYASQLPKNQAIVSLCTDAETLKQHQLKQPADWFNHFLATDWFFNQCTESFQCSLDQPEDLHLRVSPSAILTNCVGQRWLAVGDAASSYDSMTSAGITKALNHGILAGNAIGHFLLSDNSQALKDYQATVFNDFNQYLRLHQLLYSKEQRYIDSGFWKRRIFS</sequence>
<dbReference type="SUPFAM" id="SSF51905">
    <property type="entry name" value="FAD/NAD(P)-binding domain"/>
    <property type="match status" value="1"/>
</dbReference>
<dbReference type="InterPro" id="IPR036188">
    <property type="entry name" value="FAD/NAD-bd_sf"/>
</dbReference>
<reference evidence="2 3" key="1">
    <citation type="submission" date="2024-04" db="EMBL/GenBank/DDBJ databases">
        <title>Draft genome sequence of Sessilibacter corallicola NBRC 116591.</title>
        <authorList>
            <person name="Miyakawa T."/>
            <person name="Kusuya Y."/>
            <person name="Miura T."/>
        </authorList>
    </citation>
    <scope>NUCLEOTIDE SEQUENCE [LARGE SCALE GENOMIC DNA]</scope>
    <source>
        <strain evidence="2 3">KU-00831-HH</strain>
    </source>
</reference>
<dbReference type="PRINTS" id="PR00420">
    <property type="entry name" value="RNGMNOXGNASE"/>
</dbReference>
<protein>
    <submittedName>
        <fullName evidence="2">Tryptophan 7-halogenase</fullName>
    </submittedName>
</protein>
<evidence type="ECO:0000259" key="1">
    <source>
        <dbReference type="Pfam" id="PF01494"/>
    </source>
</evidence>
<dbReference type="PANTHER" id="PTHR43747">
    <property type="entry name" value="FAD-BINDING PROTEIN"/>
    <property type="match status" value="1"/>
</dbReference>
<dbReference type="InterPro" id="IPR050816">
    <property type="entry name" value="Flavin-dep_Halogenase_NPB"/>
</dbReference>
<dbReference type="Proteomes" id="UP001465153">
    <property type="component" value="Unassembled WGS sequence"/>
</dbReference>
<evidence type="ECO:0000313" key="3">
    <source>
        <dbReference type="Proteomes" id="UP001465153"/>
    </source>
</evidence>
<evidence type="ECO:0000313" key="2">
    <source>
        <dbReference type="EMBL" id="GAA6167894.1"/>
    </source>
</evidence>
<organism evidence="2 3">
    <name type="scientific">Sessilibacter corallicola</name>
    <dbReference type="NCBI Taxonomy" id="2904075"/>
    <lineage>
        <taxon>Bacteria</taxon>
        <taxon>Pseudomonadati</taxon>
        <taxon>Pseudomonadota</taxon>
        <taxon>Gammaproteobacteria</taxon>
        <taxon>Cellvibrionales</taxon>
        <taxon>Cellvibrionaceae</taxon>
        <taxon>Sessilibacter</taxon>
    </lineage>
</organism>
<dbReference type="EMBL" id="BAABWN010000005">
    <property type="protein sequence ID" value="GAA6167894.1"/>
    <property type="molecule type" value="Genomic_DNA"/>
</dbReference>
<dbReference type="Gene3D" id="3.50.50.60">
    <property type="entry name" value="FAD/NAD(P)-binding domain"/>
    <property type="match status" value="1"/>
</dbReference>
<dbReference type="RefSeq" id="WP_353302555.1">
    <property type="nucleotide sequence ID" value="NZ_BAABWN010000005.1"/>
</dbReference>
<keyword evidence="3" id="KW-1185">Reference proteome</keyword>
<feature type="domain" description="FAD-binding" evidence="1">
    <location>
        <begin position="4"/>
        <end position="339"/>
    </location>
</feature>